<dbReference type="RefSeq" id="WP_079604072.1">
    <property type="nucleotide sequence ID" value="NZ_LT670817.1"/>
</dbReference>
<name>A0A1M5UIN2_9BRAD</name>
<evidence type="ECO:0000313" key="2">
    <source>
        <dbReference type="Proteomes" id="UP000189796"/>
    </source>
</evidence>
<dbReference type="AlphaFoldDB" id="A0A1M5UIN2"/>
<dbReference type="Proteomes" id="UP000189796">
    <property type="component" value="Chromosome I"/>
</dbReference>
<evidence type="ECO:0000313" key="1">
    <source>
        <dbReference type="EMBL" id="SHH62758.1"/>
    </source>
</evidence>
<sequence length="179" mass="18925">MTKSKNSTNAGRRAFLSNAASVAAVTVAASIARPAAAVALGPDPIFAAIEAHKAACVTTRKTLDVHSALDHELPADKCRSRATAFGETLVATDDPRWIESERDVMRSFDAETDAACALVSVRPTTIAGVLALLQYANAADTDGEAWPRDLQSDDGTKARSWHYFLIEALAEVLPGMVSA</sequence>
<organism evidence="1 2">
    <name type="scientific">Bradyrhizobium erythrophlei</name>
    <dbReference type="NCBI Taxonomy" id="1437360"/>
    <lineage>
        <taxon>Bacteria</taxon>
        <taxon>Pseudomonadati</taxon>
        <taxon>Pseudomonadota</taxon>
        <taxon>Alphaproteobacteria</taxon>
        <taxon>Hyphomicrobiales</taxon>
        <taxon>Nitrobacteraceae</taxon>
        <taxon>Bradyrhizobium</taxon>
    </lineage>
</organism>
<dbReference type="PROSITE" id="PS51318">
    <property type="entry name" value="TAT"/>
    <property type="match status" value="1"/>
</dbReference>
<protein>
    <submittedName>
        <fullName evidence="1">Uncharacterized protein</fullName>
    </submittedName>
</protein>
<gene>
    <name evidence="1" type="ORF">SAMN05443248_5458</name>
</gene>
<dbReference type="InterPro" id="IPR006311">
    <property type="entry name" value="TAT_signal"/>
</dbReference>
<accession>A0A1M5UIN2</accession>
<dbReference type="OrthoDB" id="8240651at2"/>
<proteinExistence type="predicted"/>
<dbReference type="EMBL" id="LT670817">
    <property type="protein sequence ID" value="SHH62758.1"/>
    <property type="molecule type" value="Genomic_DNA"/>
</dbReference>
<reference evidence="1 2" key="1">
    <citation type="submission" date="2016-11" db="EMBL/GenBank/DDBJ databases">
        <authorList>
            <person name="Jaros S."/>
            <person name="Januszkiewicz K."/>
            <person name="Wedrychowicz H."/>
        </authorList>
    </citation>
    <scope>NUCLEOTIDE SEQUENCE [LARGE SCALE GENOMIC DNA]</scope>
    <source>
        <strain evidence="1 2">GAS138</strain>
    </source>
</reference>